<evidence type="ECO:0000256" key="6">
    <source>
        <dbReference type="SAM" id="Phobius"/>
    </source>
</evidence>
<dbReference type="PANTHER" id="PTHR30250:SF11">
    <property type="entry name" value="O-ANTIGEN TRANSPORTER-RELATED"/>
    <property type="match status" value="1"/>
</dbReference>
<evidence type="ECO:0000256" key="4">
    <source>
        <dbReference type="ARBA" id="ARBA00022989"/>
    </source>
</evidence>
<protein>
    <submittedName>
        <fullName evidence="7">Uncharacterized protein</fullName>
    </submittedName>
</protein>
<keyword evidence="3 6" id="KW-0812">Transmembrane</keyword>
<feature type="transmembrane region" description="Helical" evidence="6">
    <location>
        <begin position="457"/>
        <end position="480"/>
    </location>
</feature>
<dbReference type="EMBL" id="MIYZ01000036">
    <property type="protein sequence ID" value="OIR21763.1"/>
    <property type="molecule type" value="Genomic_DNA"/>
</dbReference>
<feature type="transmembrane region" description="Helical" evidence="6">
    <location>
        <begin position="79"/>
        <end position="101"/>
    </location>
</feature>
<evidence type="ECO:0000256" key="2">
    <source>
        <dbReference type="ARBA" id="ARBA00022475"/>
    </source>
</evidence>
<feature type="transmembrane region" description="Helical" evidence="6">
    <location>
        <begin position="397"/>
        <end position="420"/>
    </location>
</feature>
<evidence type="ECO:0000256" key="1">
    <source>
        <dbReference type="ARBA" id="ARBA00004651"/>
    </source>
</evidence>
<dbReference type="Pfam" id="PF13440">
    <property type="entry name" value="Polysacc_synt_3"/>
    <property type="match status" value="1"/>
</dbReference>
<dbReference type="AlphaFoldDB" id="A0A1J5TNJ6"/>
<evidence type="ECO:0000256" key="5">
    <source>
        <dbReference type="ARBA" id="ARBA00023136"/>
    </source>
</evidence>
<comment type="subcellular location">
    <subcellularLocation>
        <location evidence="1">Cell membrane</location>
        <topology evidence="1">Multi-pass membrane protein</topology>
    </subcellularLocation>
</comment>
<dbReference type="PANTHER" id="PTHR30250">
    <property type="entry name" value="PST FAMILY PREDICTED COLANIC ACID TRANSPORTER"/>
    <property type="match status" value="1"/>
</dbReference>
<evidence type="ECO:0000313" key="7">
    <source>
        <dbReference type="EMBL" id="OIR21763.1"/>
    </source>
</evidence>
<sequence length="506" mass="56953">MATSRKIALLFGVENINAIVGWVALLFVARHMGASALGEFSYAMSLIGGFTFLAFFGFRMAHVKRISEGLDLGKCIGTFLSIRLFLISLMLAVFAIFYWYWTDYLEKQFYDINTPGLLFVVIIYYIVFLLTGVLTATFSGLKQSARVAIPRIIGTSMRSFLFIGTAVMGWGVIWLAASELIGILIIAIISLWYFRDYPISKPDKSTFDSYKTYAFPVAAASIFGIFKKYVDKIFIGVFWAATDVGLYFAVQRIALFIGTMALAIEEMLLPSVSKLHSNKSKDEIKSLVYDAEKYVAMVCIPIVAMTVVWSNEIIFVFISREFLPAARILQILVLASLIRVVNRPWSVALRGSDRPDLTSAINIFSSIISVILMLILVPKEIPHLGLENLPGLGGEGAAIAVLISELIMAISLRFLCYSYLEMRPQVSFFVQIFFAVIVGLIMWQIQTNLDIDRWYELFFFSIMGGFLYISFLATVGAFTLNDFNFFWNTMNPKAMTSYVSEELKRK</sequence>
<feature type="transmembrane region" description="Helical" evidence="6">
    <location>
        <begin position="7"/>
        <end position="28"/>
    </location>
</feature>
<evidence type="ECO:0000256" key="3">
    <source>
        <dbReference type="ARBA" id="ARBA00022692"/>
    </source>
</evidence>
<feature type="transmembrane region" description="Helical" evidence="6">
    <location>
        <begin position="294"/>
        <end position="318"/>
    </location>
</feature>
<dbReference type="CDD" id="cd13128">
    <property type="entry name" value="MATE_Wzx_like"/>
    <property type="match status" value="1"/>
</dbReference>
<reference evidence="7 9" key="1">
    <citation type="submission" date="2016-08" db="EMBL/GenBank/DDBJ databases">
        <title>New Insights into Marine Group III Euryarchaeota, from dark to light.</title>
        <authorList>
            <person name="Haro-Moreno J.M."/>
            <person name="Rodriguez-Valera F."/>
            <person name="Lopez-Garcia P."/>
            <person name="Moreira D."/>
            <person name="Martin-Cuadrado A.B."/>
        </authorList>
    </citation>
    <scope>NUCLEOTIDE SEQUENCE [LARGE SCALE GENOMIC DNA]</scope>
    <source>
        <strain evidence="7">CG-Epi2</strain>
    </source>
</reference>
<accession>A0A1J5TNJ6</accession>
<evidence type="ECO:0000313" key="9">
    <source>
        <dbReference type="Proteomes" id="UP000183615"/>
    </source>
</evidence>
<feature type="transmembrane region" description="Helical" evidence="6">
    <location>
        <begin position="160"/>
        <end position="193"/>
    </location>
</feature>
<evidence type="ECO:0000313" key="8">
    <source>
        <dbReference type="EMBL" id="OIR22136.1"/>
    </source>
</evidence>
<dbReference type="GO" id="GO:0005886">
    <property type="term" value="C:plasma membrane"/>
    <property type="evidence" value="ECO:0007669"/>
    <property type="project" value="UniProtKB-SubCell"/>
</dbReference>
<feature type="transmembrane region" description="Helical" evidence="6">
    <location>
        <begin position="237"/>
        <end position="264"/>
    </location>
</feature>
<proteinExistence type="predicted"/>
<keyword evidence="2" id="KW-1003">Cell membrane</keyword>
<feature type="transmembrane region" description="Helical" evidence="6">
    <location>
        <begin position="40"/>
        <end position="58"/>
    </location>
</feature>
<organism evidence="7 9">
    <name type="scientific">Marine Group III euryarchaeote CG-Epi2</name>
    <dbReference type="NCBI Taxonomy" id="1888996"/>
    <lineage>
        <taxon>Archaea</taxon>
        <taxon>Methanobacteriati</taxon>
        <taxon>Thermoplasmatota</taxon>
        <taxon>Thermoplasmata</taxon>
        <taxon>Candidatus Thermoprofundales</taxon>
    </lineage>
</organism>
<dbReference type="EMBL" id="MIYZ01000023">
    <property type="protein sequence ID" value="OIR22136.1"/>
    <property type="molecule type" value="Genomic_DNA"/>
</dbReference>
<feature type="transmembrane region" description="Helical" evidence="6">
    <location>
        <begin position="357"/>
        <end position="377"/>
    </location>
</feature>
<feature type="transmembrane region" description="Helical" evidence="6">
    <location>
        <begin position="426"/>
        <end position="445"/>
    </location>
</feature>
<comment type="caution">
    <text evidence="7">The sequence shown here is derived from an EMBL/GenBank/DDBJ whole genome shotgun (WGS) entry which is preliminary data.</text>
</comment>
<feature type="transmembrane region" description="Helical" evidence="6">
    <location>
        <begin position="116"/>
        <end position="139"/>
    </location>
</feature>
<dbReference type="InterPro" id="IPR050833">
    <property type="entry name" value="Poly_Biosynth_Transport"/>
</dbReference>
<keyword evidence="4 6" id="KW-1133">Transmembrane helix</keyword>
<dbReference type="Proteomes" id="UP000183615">
    <property type="component" value="Unassembled WGS sequence"/>
</dbReference>
<gene>
    <name evidence="8" type="ORF">BET99_01210</name>
    <name evidence="7" type="ORF">BET99_05800</name>
</gene>
<name>A0A1J5TNJ6_9ARCH</name>
<keyword evidence="5 6" id="KW-0472">Membrane</keyword>
<feature type="transmembrane region" description="Helical" evidence="6">
    <location>
        <begin position="213"/>
        <end position="230"/>
    </location>
</feature>